<organism evidence="1 2">
    <name type="scientific">Prymnesium parvum</name>
    <name type="common">Toxic golden alga</name>
    <dbReference type="NCBI Taxonomy" id="97485"/>
    <lineage>
        <taxon>Eukaryota</taxon>
        <taxon>Haptista</taxon>
        <taxon>Haptophyta</taxon>
        <taxon>Prymnesiophyceae</taxon>
        <taxon>Prymnesiales</taxon>
        <taxon>Prymnesiaceae</taxon>
        <taxon>Prymnesium</taxon>
    </lineage>
</organism>
<keyword evidence="2" id="KW-1185">Reference proteome</keyword>
<protein>
    <submittedName>
        <fullName evidence="1">Uncharacterized protein</fullName>
    </submittedName>
</protein>
<reference evidence="1 2" key="1">
    <citation type="journal article" date="2024" name="Science">
        <title>Giant polyketide synthase enzymes in the biosynthesis of giant marine polyether toxins.</title>
        <authorList>
            <person name="Fallon T.R."/>
            <person name="Shende V.V."/>
            <person name="Wierzbicki I.H."/>
            <person name="Pendleton A.L."/>
            <person name="Watervoot N.F."/>
            <person name="Auber R.P."/>
            <person name="Gonzalez D.J."/>
            <person name="Wisecaver J.H."/>
            <person name="Moore B.S."/>
        </authorList>
    </citation>
    <scope>NUCLEOTIDE SEQUENCE [LARGE SCALE GENOMIC DNA]</scope>
    <source>
        <strain evidence="1 2">12B1</strain>
    </source>
</reference>
<comment type="caution">
    <text evidence="1">The sequence shown here is derived from an EMBL/GenBank/DDBJ whole genome shotgun (WGS) entry which is preliminary data.</text>
</comment>
<dbReference type="AlphaFoldDB" id="A0AB34K459"/>
<evidence type="ECO:0000313" key="1">
    <source>
        <dbReference type="EMBL" id="KAL1527927.1"/>
    </source>
</evidence>
<sequence>MQGCRRRQLRAFNSYLSEIRRGCTKLVAPFHLPSEAAARGMVGTVLPAVNASPLSRGERPTTPSSRASISPSASWISSSCFIQQGSSYAELYNGEAKAGSPGQDLRRLEDGPSLYINGPPNQGSKMSFERSVLGSHRGRFAPGSRTSWPNSGPGQLTQLVMDRKPACSRSMIGPDPYGVKNTNLWLRRNKALHFAPDDGSVRLSRPIQPFCLRSGAFDPYHLTSKNSWLHESQSHKSMEHAKLLHGVRASPQQAMSPFPARVSMRKLASPSSASSFRSTLSR</sequence>
<name>A0AB34K459_PRYPA</name>
<evidence type="ECO:0000313" key="2">
    <source>
        <dbReference type="Proteomes" id="UP001515480"/>
    </source>
</evidence>
<gene>
    <name evidence="1" type="ORF">AB1Y20_009300</name>
</gene>
<accession>A0AB34K459</accession>
<dbReference type="Proteomes" id="UP001515480">
    <property type="component" value="Unassembled WGS sequence"/>
</dbReference>
<proteinExistence type="predicted"/>
<dbReference type="EMBL" id="JBGBPQ010000002">
    <property type="protein sequence ID" value="KAL1527927.1"/>
    <property type="molecule type" value="Genomic_DNA"/>
</dbReference>